<keyword evidence="3" id="KW-1185">Reference proteome</keyword>
<dbReference type="AlphaFoldDB" id="A0A0J8B0T2"/>
<evidence type="ECO:0000256" key="1">
    <source>
        <dbReference type="SAM" id="MobiDB-lite"/>
    </source>
</evidence>
<sequence length="39" mass="4037">MGEATGRRGLTMPKGLAVAPGSYAWDPKSPNVPPIRCPG</sequence>
<feature type="non-terminal residue" evidence="2">
    <location>
        <position position="39"/>
    </location>
</feature>
<gene>
    <name evidence="2" type="ORF">BVRB_017040</name>
</gene>
<organism evidence="2 3">
    <name type="scientific">Beta vulgaris subsp. vulgaris</name>
    <name type="common">Beet</name>
    <dbReference type="NCBI Taxonomy" id="3555"/>
    <lineage>
        <taxon>Eukaryota</taxon>
        <taxon>Viridiplantae</taxon>
        <taxon>Streptophyta</taxon>
        <taxon>Embryophyta</taxon>
        <taxon>Tracheophyta</taxon>
        <taxon>Spermatophyta</taxon>
        <taxon>Magnoliopsida</taxon>
        <taxon>eudicotyledons</taxon>
        <taxon>Gunneridae</taxon>
        <taxon>Pentapetalae</taxon>
        <taxon>Caryophyllales</taxon>
        <taxon>Chenopodiaceae</taxon>
        <taxon>Betoideae</taxon>
        <taxon>Beta</taxon>
    </lineage>
</organism>
<dbReference type="Proteomes" id="UP000035740">
    <property type="component" value="Unassembled WGS sequence"/>
</dbReference>
<dbReference type="EMBL" id="KQ092056">
    <property type="protein sequence ID" value="KMS94609.1"/>
    <property type="molecule type" value="Genomic_DNA"/>
</dbReference>
<proteinExistence type="predicted"/>
<evidence type="ECO:0000313" key="3">
    <source>
        <dbReference type="Proteomes" id="UP000035740"/>
    </source>
</evidence>
<feature type="region of interest" description="Disordered" evidence="1">
    <location>
        <begin position="20"/>
        <end position="39"/>
    </location>
</feature>
<name>A0A0J8B0T2_BETVV</name>
<feature type="compositionally biased region" description="Pro residues" evidence="1">
    <location>
        <begin position="30"/>
        <end position="39"/>
    </location>
</feature>
<reference evidence="2 3" key="1">
    <citation type="journal article" date="2014" name="Nature">
        <title>The genome of the recently domesticated crop plant sugar beet (Beta vulgaris).</title>
        <authorList>
            <person name="Dohm J.C."/>
            <person name="Minoche A.E."/>
            <person name="Holtgrawe D."/>
            <person name="Capella-Gutierrez S."/>
            <person name="Zakrzewski F."/>
            <person name="Tafer H."/>
            <person name="Rupp O."/>
            <person name="Sorensen T.R."/>
            <person name="Stracke R."/>
            <person name="Reinhardt R."/>
            <person name="Goesmann A."/>
            <person name="Kraft T."/>
            <person name="Schulz B."/>
            <person name="Stadler P.F."/>
            <person name="Schmidt T."/>
            <person name="Gabaldon T."/>
            <person name="Lehrach H."/>
            <person name="Weisshaar B."/>
            <person name="Himmelbauer H."/>
        </authorList>
    </citation>
    <scope>NUCLEOTIDE SEQUENCE [LARGE SCALE GENOMIC DNA]</scope>
    <source>
        <tissue evidence="2">Taproot</tissue>
    </source>
</reference>
<protein>
    <submittedName>
        <fullName evidence="2">Uncharacterized protein</fullName>
    </submittedName>
</protein>
<evidence type="ECO:0000313" key="2">
    <source>
        <dbReference type="EMBL" id="KMS94609.1"/>
    </source>
</evidence>
<accession>A0A0J8B0T2</accession>